<reference evidence="1 2" key="1">
    <citation type="journal article" date="2022" name="Allergy">
        <title>Genome assembly and annotation of Periplaneta americana reveal a comprehensive cockroach allergen profile.</title>
        <authorList>
            <person name="Wang L."/>
            <person name="Xiong Q."/>
            <person name="Saelim N."/>
            <person name="Wang L."/>
            <person name="Nong W."/>
            <person name="Wan A.T."/>
            <person name="Shi M."/>
            <person name="Liu X."/>
            <person name="Cao Q."/>
            <person name="Hui J.H.L."/>
            <person name="Sookrung N."/>
            <person name="Leung T.F."/>
            <person name="Tungtrongchitr A."/>
            <person name="Tsui S.K.W."/>
        </authorList>
    </citation>
    <scope>NUCLEOTIDE SEQUENCE [LARGE SCALE GENOMIC DNA]</scope>
    <source>
        <strain evidence="1">PWHHKU_190912</strain>
    </source>
</reference>
<evidence type="ECO:0000313" key="2">
    <source>
        <dbReference type="Proteomes" id="UP001148838"/>
    </source>
</evidence>
<keyword evidence="2" id="KW-1185">Reference proteome</keyword>
<comment type="caution">
    <text evidence="1">The sequence shown here is derived from an EMBL/GenBank/DDBJ whole genome shotgun (WGS) entry which is preliminary data.</text>
</comment>
<dbReference type="EMBL" id="JAJSOF020000005">
    <property type="protein sequence ID" value="KAJ4448471.1"/>
    <property type="molecule type" value="Genomic_DNA"/>
</dbReference>
<accession>A0ABQ8TRF6</accession>
<sequence length="193" mass="23028">LEKAGFAVKDLPLGRKLNDDDILVVSVSYKILTEKAEKHLLYKKIPGEIAVKKEHLLWISGKELRKRLVKYFVWILALYGTETWTLRLSEEKRLEAFEMWIWIRMERVKWTDRIRNEAVLERMGEGRVILKLIRKRKRNWLEEETEEKEDNDDDDNDDELLISSRTEVAPNAATNRLQFLAVKSKMRFILRMI</sequence>
<proteinExistence type="predicted"/>
<protein>
    <submittedName>
        <fullName evidence="1">Uncharacterized protein</fullName>
    </submittedName>
</protein>
<name>A0ABQ8TRF6_PERAM</name>
<dbReference type="Proteomes" id="UP001148838">
    <property type="component" value="Unassembled WGS sequence"/>
</dbReference>
<evidence type="ECO:0000313" key="1">
    <source>
        <dbReference type="EMBL" id="KAJ4448471.1"/>
    </source>
</evidence>
<gene>
    <name evidence="1" type="ORF">ANN_10487</name>
</gene>
<organism evidence="1 2">
    <name type="scientific">Periplaneta americana</name>
    <name type="common">American cockroach</name>
    <name type="synonym">Blatta americana</name>
    <dbReference type="NCBI Taxonomy" id="6978"/>
    <lineage>
        <taxon>Eukaryota</taxon>
        <taxon>Metazoa</taxon>
        <taxon>Ecdysozoa</taxon>
        <taxon>Arthropoda</taxon>
        <taxon>Hexapoda</taxon>
        <taxon>Insecta</taxon>
        <taxon>Pterygota</taxon>
        <taxon>Neoptera</taxon>
        <taxon>Polyneoptera</taxon>
        <taxon>Dictyoptera</taxon>
        <taxon>Blattodea</taxon>
        <taxon>Blattoidea</taxon>
        <taxon>Blattidae</taxon>
        <taxon>Blattinae</taxon>
        <taxon>Periplaneta</taxon>
    </lineage>
</organism>
<feature type="non-terminal residue" evidence="1">
    <location>
        <position position="1"/>
    </location>
</feature>